<sequence>MLLSRLILTCLVHAGESLKVMVHMGLGTNSHIKPLLEVGAILRNRNHSVFYAAFDSNKKFNKPYQLPFISLGKDDNSVFNQRALMKHQYSKRDSQDPSKVMTRFFGKIAPVIYDNTYPEIFKVMEEERFDVVLCDFIATACRDAAQMLAIPLVTGFQATDYPGVTSSPFITSNLVYGSITTQDLNFFQRFQRKLLAPLINQYRHYPMTKATNLIRAKYGVPPTSAYGDFSTSLGLSSSFIGFEASMLFPLNIKMIGPIKSTSHPPLTPHLTQFLQNHPKTLYIAFGSIVILADFDIENVVIGCLRALAEGSIDGVLWGLGSTMEEDFPERFTFNGSQITRDMLFSGELPNIQLLPWAPQNAILEHENTKLFISHGGLESSFEAIISGTPILCMPFLGDQPRNARKLEDAGVGKYINRANATPETVFDAIKHVMDDVTGSFSSNTQRMRTIAQYGSRRKDSGADAVEEYAYTAQACRPLHPYKFGEIPCELQHLALASRSMPYIQANLIDVYTAAFLLAVSTLFTFVYTSRWIFSKLTSSQNDHKKKDQ</sequence>
<comment type="caution">
    <text evidence="1">The sequence shown here is derived from an EMBL/GenBank/DDBJ whole genome shotgun (WGS) entry which is preliminary data.</text>
</comment>
<name>A0ACC2S687_9FUNG</name>
<evidence type="ECO:0000313" key="1">
    <source>
        <dbReference type="EMBL" id="KAJ9057859.1"/>
    </source>
</evidence>
<proteinExistence type="predicted"/>
<dbReference type="EMBL" id="QTSX02005760">
    <property type="protein sequence ID" value="KAJ9057859.1"/>
    <property type="molecule type" value="Genomic_DNA"/>
</dbReference>
<reference evidence="1" key="1">
    <citation type="submission" date="2022-04" db="EMBL/GenBank/DDBJ databases">
        <title>Genome of the entomopathogenic fungus Entomophthora muscae.</title>
        <authorList>
            <person name="Elya C."/>
            <person name="Lovett B.R."/>
            <person name="Lee E."/>
            <person name="Macias A.M."/>
            <person name="Hajek A.E."/>
            <person name="De Bivort B.L."/>
            <person name="Kasson M.T."/>
            <person name="De Fine Licht H.H."/>
            <person name="Stajich J.E."/>
        </authorList>
    </citation>
    <scope>NUCLEOTIDE SEQUENCE</scope>
    <source>
        <strain evidence="1">Berkeley</strain>
    </source>
</reference>
<keyword evidence="2" id="KW-1185">Reference proteome</keyword>
<protein>
    <submittedName>
        <fullName evidence="1">Uncharacterized protein</fullName>
    </submittedName>
</protein>
<dbReference type="Proteomes" id="UP001165960">
    <property type="component" value="Unassembled WGS sequence"/>
</dbReference>
<accession>A0ACC2S687</accession>
<gene>
    <name evidence="1" type="ORF">DSO57_1018463</name>
</gene>
<evidence type="ECO:0000313" key="2">
    <source>
        <dbReference type="Proteomes" id="UP001165960"/>
    </source>
</evidence>
<organism evidence="1 2">
    <name type="scientific">Entomophthora muscae</name>
    <dbReference type="NCBI Taxonomy" id="34485"/>
    <lineage>
        <taxon>Eukaryota</taxon>
        <taxon>Fungi</taxon>
        <taxon>Fungi incertae sedis</taxon>
        <taxon>Zoopagomycota</taxon>
        <taxon>Entomophthoromycotina</taxon>
        <taxon>Entomophthoromycetes</taxon>
        <taxon>Entomophthorales</taxon>
        <taxon>Entomophthoraceae</taxon>
        <taxon>Entomophthora</taxon>
    </lineage>
</organism>